<organism evidence="7 8">
    <name type="scientific">Eiseniibacteriota bacterium</name>
    <dbReference type="NCBI Taxonomy" id="2212470"/>
    <lineage>
        <taxon>Bacteria</taxon>
        <taxon>Candidatus Eiseniibacteriota</taxon>
    </lineage>
</organism>
<dbReference type="Pfam" id="PF08239">
    <property type="entry name" value="SH3_3"/>
    <property type="match status" value="1"/>
</dbReference>
<dbReference type="GO" id="GO:0006508">
    <property type="term" value="P:proteolysis"/>
    <property type="evidence" value="ECO:0007669"/>
    <property type="project" value="UniProtKB-KW"/>
</dbReference>
<keyword evidence="2" id="KW-0645">Protease</keyword>
<gene>
    <name evidence="7" type="ORF">HKN21_12405</name>
</gene>
<dbReference type="GO" id="GO:0008234">
    <property type="term" value="F:cysteine-type peptidase activity"/>
    <property type="evidence" value="ECO:0007669"/>
    <property type="project" value="UniProtKB-KW"/>
</dbReference>
<name>A0A7Y2EAH8_UNCEI</name>
<dbReference type="PANTHER" id="PTHR47053">
    <property type="entry name" value="MUREIN DD-ENDOPEPTIDASE MEPH-RELATED"/>
    <property type="match status" value="1"/>
</dbReference>
<dbReference type="SUPFAM" id="SSF54001">
    <property type="entry name" value="Cysteine proteinases"/>
    <property type="match status" value="1"/>
</dbReference>
<dbReference type="InterPro" id="IPR003646">
    <property type="entry name" value="SH3-like_bac-type"/>
</dbReference>
<protein>
    <submittedName>
        <fullName evidence="7">C40 family peptidase</fullName>
    </submittedName>
</protein>
<dbReference type="Gene3D" id="2.30.30.40">
    <property type="entry name" value="SH3 Domains"/>
    <property type="match status" value="2"/>
</dbReference>
<dbReference type="AlphaFoldDB" id="A0A7Y2EAH8"/>
<dbReference type="InterPro" id="IPR051202">
    <property type="entry name" value="Peptidase_C40"/>
</dbReference>
<evidence type="ECO:0000256" key="3">
    <source>
        <dbReference type="ARBA" id="ARBA00022801"/>
    </source>
</evidence>
<dbReference type="InterPro" id="IPR000064">
    <property type="entry name" value="NLP_P60_dom"/>
</dbReference>
<dbReference type="PROSITE" id="PS51935">
    <property type="entry name" value="NLPC_P60"/>
    <property type="match status" value="1"/>
</dbReference>
<dbReference type="PROSITE" id="PS51781">
    <property type="entry name" value="SH3B"/>
    <property type="match status" value="1"/>
</dbReference>
<evidence type="ECO:0000313" key="8">
    <source>
        <dbReference type="Proteomes" id="UP000547674"/>
    </source>
</evidence>
<evidence type="ECO:0000259" key="6">
    <source>
        <dbReference type="PROSITE" id="PS51935"/>
    </source>
</evidence>
<keyword evidence="4" id="KW-0788">Thiol protease</keyword>
<dbReference type="PANTHER" id="PTHR47053:SF1">
    <property type="entry name" value="MUREIN DD-ENDOPEPTIDASE MEPH-RELATED"/>
    <property type="match status" value="1"/>
</dbReference>
<dbReference type="InterPro" id="IPR041382">
    <property type="entry name" value="SH3_16"/>
</dbReference>
<feature type="domain" description="NlpC/P60" evidence="6">
    <location>
        <begin position="149"/>
        <end position="276"/>
    </location>
</feature>
<accession>A0A7Y2EAH8</accession>
<comment type="similarity">
    <text evidence="1">Belongs to the peptidase C40 family.</text>
</comment>
<dbReference type="InterPro" id="IPR038765">
    <property type="entry name" value="Papain-like_cys_pep_sf"/>
</dbReference>
<evidence type="ECO:0000259" key="5">
    <source>
        <dbReference type="PROSITE" id="PS51781"/>
    </source>
</evidence>
<dbReference type="EMBL" id="JABDJR010000497">
    <property type="protein sequence ID" value="NNF07555.1"/>
    <property type="molecule type" value="Genomic_DNA"/>
</dbReference>
<sequence>MTQYAIVNEGVAEVRRKPDHAAEQVSQFILGSVLQVLSTRGKDAWYRVEGDDGYTGWVRSWSLTPHSRRSLQAYRIGPGVEVEALVGRVREAASGRSLAMREAPLGARLRRLGRKGNWVRVGLPDGERGFMHRRDLLIDSQTFRARTRPRHVHGLLKTGLRMLGVPYQWGGVTPKGLDCSGLVQTTFAAHGVRLPRDSGDQFKWVKRESYISRELHELQRGHLAFFGESDRKITHVGIGVGDGQILHAQGRVRVQSLRPQDSDFNRPLFRLFRGCGPVLL</sequence>
<dbReference type="Proteomes" id="UP000547674">
    <property type="component" value="Unassembled WGS sequence"/>
</dbReference>
<dbReference type="Pfam" id="PF18348">
    <property type="entry name" value="SH3_16"/>
    <property type="match status" value="1"/>
</dbReference>
<dbReference type="SMART" id="SM00287">
    <property type="entry name" value="SH3b"/>
    <property type="match status" value="2"/>
</dbReference>
<dbReference type="Pfam" id="PF00877">
    <property type="entry name" value="NLPC_P60"/>
    <property type="match status" value="1"/>
</dbReference>
<reference evidence="7 8" key="1">
    <citation type="submission" date="2020-03" db="EMBL/GenBank/DDBJ databases">
        <title>Metabolic flexibility allows generalist bacteria to become dominant in a frequently disturbed ecosystem.</title>
        <authorList>
            <person name="Chen Y.-J."/>
            <person name="Leung P.M."/>
            <person name="Bay S.K."/>
            <person name="Hugenholtz P."/>
            <person name="Kessler A.J."/>
            <person name="Shelley G."/>
            <person name="Waite D.W."/>
            <person name="Cook P.L."/>
            <person name="Greening C."/>
        </authorList>
    </citation>
    <scope>NUCLEOTIDE SEQUENCE [LARGE SCALE GENOMIC DNA]</scope>
    <source>
        <strain evidence="7">SS_bin_28</strain>
    </source>
</reference>
<evidence type="ECO:0000313" key="7">
    <source>
        <dbReference type="EMBL" id="NNF07555.1"/>
    </source>
</evidence>
<comment type="caution">
    <text evidence="7">The sequence shown here is derived from an EMBL/GenBank/DDBJ whole genome shotgun (WGS) entry which is preliminary data.</text>
</comment>
<dbReference type="Gene3D" id="3.90.1720.10">
    <property type="entry name" value="endopeptidase domain like (from Nostoc punctiforme)"/>
    <property type="match status" value="1"/>
</dbReference>
<proteinExistence type="inferred from homology"/>
<evidence type="ECO:0000256" key="4">
    <source>
        <dbReference type="ARBA" id="ARBA00022807"/>
    </source>
</evidence>
<feature type="domain" description="SH3b" evidence="5">
    <location>
        <begin position="2"/>
        <end position="67"/>
    </location>
</feature>
<evidence type="ECO:0000256" key="2">
    <source>
        <dbReference type="ARBA" id="ARBA00022670"/>
    </source>
</evidence>
<evidence type="ECO:0000256" key="1">
    <source>
        <dbReference type="ARBA" id="ARBA00007074"/>
    </source>
</evidence>
<keyword evidence="3" id="KW-0378">Hydrolase</keyword>